<keyword evidence="3" id="KW-1185">Reference proteome</keyword>
<evidence type="ECO:0000313" key="3">
    <source>
        <dbReference type="Proteomes" id="UP001208771"/>
    </source>
</evidence>
<protein>
    <submittedName>
        <fullName evidence="2">Helix-turn-helix domain containing protein</fullName>
    </submittedName>
</protein>
<accession>A0AAE3MW56</accession>
<reference evidence="2" key="1">
    <citation type="submission" date="2022-07" db="EMBL/GenBank/DDBJ databases">
        <title>Ectorhizobium quercum gen.nov., sp. nov.</title>
        <authorList>
            <person name="Ma T."/>
            <person name="Li Y."/>
        </authorList>
    </citation>
    <scope>NUCLEOTIDE SEQUENCE</scope>
    <source>
        <strain evidence="2">BDR2-2</strain>
    </source>
</reference>
<dbReference type="AlphaFoldDB" id="A0AAE3MW56"/>
<evidence type="ECO:0000259" key="1">
    <source>
        <dbReference type="PROSITE" id="PS50943"/>
    </source>
</evidence>
<feature type="domain" description="HTH cro/C1-type" evidence="1">
    <location>
        <begin position="23"/>
        <end position="64"/>
    </location>
</feature>
<dbReference type="PROSITE" id="PS50943">
    <property type="entry name" value="HTH_CROC1"/>
    <property type="match status" value="1"/>
</dbReference>
<evidence type="ECO:0000313" key="2">
    <source>
        <dbReference type="EMBL" id="MCX8995511.1"/>
    </source>
</evidence>
<dbReference type="Pfam" id="PF07022">
    <property type="entry name" value="Phage_CI_repr"/>
    <property type="match status" value="1"/>
</dbReference>
<dbReference type="EMBL" id="JANFPI010000001">
    <property type="protein sequence ID" value="MCX8995511.1"/>
    <property type="molecule type" value="Genomic_DNA"/>
</dbReference>
<gene>
    <name evidence="2" type="ORF">NOF55_00130</name>
</gene>
<dbReference type="GO" id="GO:0045892">
    <property type="term" value="P:negative regulation of DNA-templated transcription"/>
    <property type="evidence" value="ECO:0007669"/>
    <property type="project" value="InterPro"/>
</dbReference>
<dbReference type="CDD" id="cd00093">
    <property type="entry name" value="HTH_XRE"/>
    <property type="match status" value="1"/>
</dbReference>
<sequence length="169" mass="19805">MAIVDAKVVLERLKFKLSVKTDAELAEKLGVPYQTLNSWKKRGSIPMDVLVEASEKYRISLDYMFTLNNTVEDEDYIYLMYEAAEIAAGEAFDEQKAENLNREEFLVYFRRLRMNFEHQCIKLSLREKIELRNAISVIKDDWYSKGVVGKYTPRAQPFVFRPDRDDAET</sequence>
<dbReference type="Gene3D" id="1.10.260.40">
    <property type="entry name" value="lambda repressor-like DNA-binding domains"/>
    <property type="match status" value="1"/>
</dbReference>
<name>A0AAE3MW56_9HYPH</name>
<organism evidence="2 3">
    <name type="scientific">Ectorhizobium quercum</name>
    <dbReference type="NCBI Taxonomy" id="2965071"/>
    <lineage>
        <taxon>Bacteria</taxon>
        <taxon>Pseudomonadati</taxon>
        <taxon>Pseudomonadota</taxon>
        <taxon>Alphaproteobacteria</taxon>
        <taxon>Hyphomicrobiales</taxon>
        <taxon>Rhizobiaceae</taxon>
        <taxon>Ectorhizobium</taxon>
    </lineage>
</organism>
<proteinExistence type="predicted"/>
<dbReference type="Proteomes" id="UP001208771">
    <property type="component" value="Unassembled WGS sequence"/>
</dbReference>
<comment type="caution">
    <text evidence="2">The sequence shown here is derived from an EMBL/GenBank/DDBJ whole genome shotgun (WGS) entry which is preliminary data.</text>
</comment>
<dbReference type="InterPro" id="IPR001387">
    <property type="entry name" value="Cro/C1-type_HTH"/>
</dbReference>
<dbReference type="InterPro" id="IPR010744">
    <property type="entry name" value="Phage_CI_N"/>
</dbReference>
<dbReference type="GO" id="GO:0003677">
    <property type="term" value="F:DNA binding"/>
    <property type="evidence" value="ECO:0007669"/>
    <property type="project" value="InterPro"/>
</dbReference>
<dbReference type="InterPro" id="IPR010982">
    <property type="entry name" value="Lambda_DNA-bd_dom_sf"/>
</dbReference>
<dbReference type="RefSeq" id="WP_306409293.1">
    <property type="nucleotide sequence ID" value="NZ_JANFPI010000001.1"/>
</dbReference>